<evidence type="ECO:0000256" key="5">
    <source>
        <dbReference type="SAM" id="MobiDB-lite"/>
    </source>
</evidence>
<proteinExistence type="predicted"/>
<dbReference type="EC" id="4.3.2.9" evidence="1"/>
<sequence>MPTTTTTTDSSSPTLYFGYGSNLWQHQMRLRCPTSRYLGVARLPNWRWIINTRGYANVVEVSPSKSTPASQNLTSTPPATAQKHADEVYGLVYALLPADEARLDVNEGVPEAYGKEVREVEFWGRGGDADSPGWTDVRKKAVKKGMLVYVDRKRLGEAKPKKEYVHRMNRGIADALAMGVPGGYVEGVLRGFIPEEKEEGGGEEEAKALRQAVKSCGRGYVGGFSHLIEPAPLVPCFDSLFLWPRPTRPLSPRPWMTTSSRSVSNTKPAQAVPHTIPSQPASYPLVNPSVKVCMRKDITQLAGNAVATTGYATATGSYAALILDGWEY</sequence>
<feature type="compositionally biased region" description="Polar residues" evidence="5">
    <location>
        <begin position="256"/>
        <end position="268"/>
    </location>
</feature>
<gene>
    <name evidence="6" type="ORF">BU16DRAFT_598437</name>
</gene>
<evidence type="ECO:0000256" key="4">
    <source>
        <dbReference type="PIRSR" id="PIRSR617939-2"/>
    </source>
</evidence>
<dbReference type="AlphaFoldDB" id="A0A6A6QB65"/>
<dbReference type="PANTHER" id="PTHR12935:SF0">
    <property type="entry name" value="GAMMA-GLUTAMYLCYCLOTRANSFERASE"/>
    <property type="match status" value="1"/>
</dbReference>
<dbReference type="CDD" id="cd06661">
    <property type="entry name" value="GGCT_like"/>
    <property type="match status" value="1"/>
</dbReference>
<dbReference type="Gene3D" id="3.10.490.10">
    <property type="entry name" value="Gamma-glutamyl cyclotransferase-like"/>
    <property type="match status" value="1"/>
</dbReference>
<keyword evidence="7" id="KW-1185">Reference proteome</keyword>
<feature type="region of interest" description="Disordered" evidence="5">
    <location>
        <begin position="253"/>
        <end position="276"/>
    </location>
</feature>
<dbReference type="PANTHER" id="PTHR12935">
    <property type="entry name" value="GAMMA-GLUTAMYLCYCLOTRANSFERASE"/>
    <property type="match status" value="1"/>
</dbReference>
<feature type="binding site" evidence="4">
    <location>
        <begin position="16"/>
        <end position="21"/>
    </location>
    <ligand>
        <name>substrate</name>
    </ligand>
</feature>
<dbReference type="EMBL" id="MU004199">
    <property type="protein sequence ID" value="KAF2489391.1"/>
    <property type="molecule type" value="Genomic_DNA"/>
</dbReference>
<evidence type="ECO:0000256" key="3">
    <source>
        <dbReference type="PIRSR" id="PIRSR617939-1"/>
    </source>
</evidence>
<reference evidence="6" key="1">
    <citation type="journal article" date="2020" name="Stud. Mycol.">
        <title>101 Dothideomycetes genomes: a test case for predicting lifestyles and emergence of pathogens.</title>
        <authorList>
            <person name="Haridas S."/>
            <person name="Albert R."/>
            <person name="Binder M."/>
            <person name="Bloem J."/>
            <person name="Labutti K."/>
            <person name="Salamov A."/>
            <person name="Andreopoulos B."/>
            <person name="Baker S."/>
            <person name="Barry K."/>
            <person name="Bills G."/>
            <person name="Bluhm B."/>
            <person name="Cannon C."/>
            <person name="Castanera R."/>
            <person name="Culley D."/>
            <person name="Daum C."/>
            <person name="Ezra D."/>
            <person name="Gonzalez J."/>
            <person name="Henrissat B."/>
            <person name="Kuo A."/>
            <person name="Liang C."/>
            <person name="Lipzen A."/>
            <person name="Lutzoni F."/>
            <person name="Magnuson J."/>
            <person name="Mondo S."/>
            <person name="Nolan M."/>
            <person name="Ohm R."/>
            <person name="Pangilinan J."/>
            <person name="Park H.-J."/>
            <person name="Ramirez L."/>
            <person name="Alfaro M."/>
            <person name="Sun H."/>
            <person name="Tritt A."/>
            <person name="Yoshinaga Y."/>
            <person name="Zwiers L.-H."/>
            <person name="Turgeon B."/>
            <person name="Goodwin S."/>
            <person name="Spatafora J."/>
            <person name="Crous P."/>
            <person name="Grigoriev I."/>
        </authorList>
    </citation>
    <scope>NUCLEOTIDE SEQUENCE</scope>
    <source>
        <strain evidence="6">CBS 269.34</strain>
    </source>
</reference>
<evidence type="ECO:0000256" key="1">
    <source>
        <dbReference type="ARBA" id="ARBA00012346"/>
    </source>
</evidence>
<dbReference type="InterPro" id="IPR013024">
    <property type="entry name" value="GGCT-like"/>
</dbReference>
<dbReference type="InterPro" id="IPR036568">
    <property type="entry name" value="GGCT-like_sf"/>
</dbReference>
<name>A0A6A6QB65_9PEZI</name>
<protein>
    <recommendedName>
        <fullName evidence="1">gamma-glutamylcyclotransferase</fullName>
        <ecNumber evidence="1">4.3.2.9</ecNumber>
    </recommendedName>
</protein>
<evidence type="ECO:0000313" key="7">
    <source>
        <dbReference type="Proteomes" id="UP000799750"/>
    </source>
</evidence>
<dbReference type="Proteomes" id="UP000799750">
    <property type="component" value="Unassembled WGS sequence"/>
</dbReference>
<keyword evidence="2" id="KW-0456">Lyase</keyword>
<accession>A0A6A6QB65</accession>
<dbReference type="InterPro" id="IPR017939">
    <property type="entry name" value="G-Glutamylcylcotransferase"/>
</dbReference>
<dbReference type="SUPFAM" id="SSF110857">
    <property type="entry name" value="Gamma-glutamyl cyclotransferase-like"/>
    <property type="match status" value="1"/>
</dbReference>
<feature type="active site" description="Proton acceptor" evidence="3">
    <location>
        <position position="107"/>
    </location>
</feature>
<evidence type="ECO:0000256" key="2">
    <source>
        <dbReference type="ARBA" id="ARBA00023239"/>
    </source>
</evidence>
<evidence type="ECO:0000313" key="6">
    <source>
        <dbReference type="EMBL" id="KAF2489391.1"/>
    </source>
</evidence>
<organism evidence="6 7">
    <name type="scientific">Lophium mytilinum</name>
    <dbReference type="NCBI Taxonomy" id="390894"/>
    <lineage>
        <taxon>Eukaryota</taxon>
        <taxon>Fungi</taxon>
        <taxon>Dikarya</taxon>
        <taxon>Ascomycota</taxon>
        <taxon>Pezizomycotina</taxon>
        <taxon>Dothideomycetes</taxon>
        <taxon>Pleosporomycetidae</taxon>
        <taxon>Mytilinidiales</taxon>
        <taxon>Mytilinidiaceae</taxon>
        <taxon>Lophium</taxon>
    </lineage>
</organism>
<dbReference type="OrthoDB" id="2924818at2759"/>
<dbReference type="GO" id="GO:0003839">
    <property type="term" value="F:gamma-glutamylcyclotransferase activity"/>
    <property type="evidence" value="ECO:0007669"/>
    <property type="project" value="UniProtKB-EC"/>
</dbReference>